<keyword evidence="2" id="KW-0732">Signal</keyword>
<dbReference type="PROSITE" id="PS51272">
    <property type="entry name" value="SLH"/>
    <property type="match status" value="2"/>
</dbReference>
<evidence type="ECO:0000259" key="3">
    <source>
        <dbReference type="PROSITE" id="PS51272"/>
    </source>
</evidence>
<feature type="domain" description="SLH" evidence="3">
    <location>
        <begin position="733"/>
        <end position="796"/>
    </location>
</feature>
<dbReference type="RefSeq" id="WP_379235437.1">
    <property type="nucleotide sequence ID" value="NZ_JBHSTE010000004.1"/>
</dbReference>
<keyword evidence="5" id="KW-1185">Reference proteome</keyword>
<reference evidence="5" key="1">
    <citation type="journal article" date="2019" name="Int. J. Syst. Evol. Microbiol.">
        <title>The Global Catalogue of Microorganisms (GCM) 10K type strain sequencing project: providing services to taxonomists for standard genome sequencing and annotation.</title>
        <authorList>
            <consortium name="The Broad Institute Genomics Platform"/>
            <consortium name="The Broad Institute Genome Sequencing Center for Infectious Disease"/>
            <person name="Wu L."/>
            <person name="Ma J."/>
        </authorList>
    </citation>
    <scope>NUCLEOTIDE SEQUENCE [LARGE SCALE GENOMIC DNA]</scope>
    <source>
        <strain evidence="5">PCU 280</strain>
    </source>
</reference>
<dbReference type="InterPro" id="IPR032599">
    <property type="entry name" value="YcdB/YcdC_rep_domain"/>
</dbReference>
<evidence type="ECO:0000313" key="5">
    <source>
        <dbReference type="Proteomes" id="UP001596233"/>
    </source>
</evidence>
<feature type="chain" id="PRO_5046281581" evidence="2">
    <location>
        <begin position="29"/>
        <end position="799"/>
    </location>
</feature>
<dbReference type="InterPro" id="IPR001119">
    <property type="entry name" value="SLH_dom"/>
</dbReference>
<evidence type="ECO:0000313" key="4">
    <source>
        <dbReference type="EMBL" id="MFC6333701.1"/>
    </source>
</evidence>
<sequence>MNKRVGKIAAIVTTAAMLAGMFPAAAFASNASEGVTSSMDATSSSSVKAGSSGAAEPQSSASSSNAAISKEKAEQIARKAVNIPEDYQLQSANLSTSRLMNGTRNSWGLTFNKRVNGRHMGSIYATVNAESGQLTSYSYYNPSDVKPSYPLKVEREEAQRIASNVVDELAVSYASQVKLNESFGEQLLPALTGEVRHQFKFDRYVNDLPFLENYITVVVNSEGHVVEYEFVWDDTIQFPKPDSYLSAEDAIEKLRAAGTPELKYKLLTDRQGKNTPILTYELQSYVIDASTGNKIDDTRNHYSYLGEVADKPLTTNPLGLKPVNKAINENQAIENVKSAFKLPENIELGHSSYHEYNDTDSEQARAMWDFSWTIKKDGQDAGSIWATVNAQTGAVQGFNIYYYNEEGSEKSETISVDQATSTAIEAVKKQLPWLTHELYLIKPDPKQQEIINASRTANYQIRFAHKLHNALIEYDHINVSINSRTGNITGFEANIQPFDYPAQAPKAISIETALDRWMDYYKAELTYRVSSEYTWIGEPIPIEKYNVLLASGEIDSNEDIKVKSTVNLVYRLRAKPLDQHVFLDAVTGEWRSMETGEVTTLERPEVLDIEGHWAQRQLELMVAYKALDVVDGKVRPNETIKRGELIKMLVIARNGGSNYGYAVATADSALQSSFNDVSASSEYFAYVEQALEQNLIDLGDGSFNPEGTVTREEMAELIVRALGYNSLARYDHIFADSFNDSASINNKGQAAIVVGLNIMSTTKDGKFQPAKEVRRAEAATAFFRYLQARSELQEAPLRM</sequence>
<name>A0ABW1V8F6_9BACL</name>
<proteinExistence type="predicted"/>
<feature type="signal peptide" evidence="2">
    <location>
        <begin position="1"/>
        <end position="28"/>
    </location>
</feature>
<evidence type="ECO:0000256" key="2">
    <source>
        <dbReference type="SAM" id="SignalP"/>
    </source>
</evidence>
<gene>
    <name evidence="4" type="ORF">ACFP56_13825</name>
</gene>
<feature type="domain" description="SLH" evidence="3">
    <location>
        <begin position="670"/>
        <end position="732"/>
    </location>
</feature>
<accession>A0ABW1V8F6</accession>
<comment type="caution">
    <text evidence="4">The sequence shown here is derived from an EMBL/GenBank/DDBJ whole genome shotgun (WGS) entry which is preliminary data.</text>
</comment>
<dbReference type="EMBL" id="JBHSTE010000004">
    <property type="protein sequence ID" value="MFC6333701.1"/>
    <property type="molecule type" value="Genomic_DNA"/>
</dbReference>
<dbReference type="Pfam" id="PF16244">
    <property type="entry name" value="DUF4901"/>
    <property type="match status" value="2"/>
</dbReference>
<dbReference type="Proteomes" id="UP001596233">
    <property type="component" value="Unassembled WGS sequence"/>
</dbReference>
<protein>
    <submittedName>
        <fullName evidence="4">S-layer homology domain-containing protein</fullName>
    </submittedName>
</protein>
<dbReference type="Pfam" id="PF00395">
    <property type="entry name" value="SLH"/>
    <property type="match status" value="2"/>
</dbReference>
<feature type="region of interest" description="Disordered" evidence="1">
    <location>
        <begin position="38"/>
        <end position="67"/>
    </location>
</feature>
<evidence type="ECO:0000256" key="1">
    <source>
        <dbReference type="SAM" id="MobiDB-lite"/>
    </source>
</evidence>
<organism evidence="4 5">
    <name type="scientific">Paenibacillus septentrionalis</name>
    <dbReference type="NCBI Taxonomy" id="429342"/>
    <lineage>
        <taxon>Bacteria</taxon>
        <taxon>Bacillati</taxon>
        <taxon>Bacillota</taxon>
        <taxon>Bacilli</taxon>
        <taxon>Bacillales</taxon>
        <taxon>Paenibacillaceae</taxon>
        <taxon>Paenibacillus</taxon>
    </lineage>
</organism>